<evidence type="ECO:0000256" key="7">
    <source>
        <dbReference type="ARBA" id="ARBA00022723"/>
    </source>
</evidence>
<evidence type="ECO:0000256" key="1">
    <source>
        <dbReference type="ARBA" id="ARBA00004123"/>
    </source>
</evidence>
<evidence type="ECO:0000313" key="12">
    <source>
        <dbReference type="EMBL" id="KAL0307943.1"/>
    </source>
</evidence>
<reference evidence="12" key="1">
    <citation type="submission" date="2020-06" db="EMBL/GenBank/DDBJ databases">
        <authorList>
            <person name="Li T."/>
            <person name="Hu X."/>
            <person name="Zhang T."/>
            <person name="Song X."/>
            <person name="Zhang H."/>
            <person name="Dai N."/>
            <person name="Sheng W."/>
            <person name="Hou X."/>
            <person name="Wei L."/>
        </authorList>
    </citation>
    <scope>NUCLEOTIDE SEQUENCE</scope>
    <source>
        <strain evidence="12">KEN8</strain>
        <tissue evidence="12">Leaf</tissue>
    </source>
</reference>
<dbReference type="InterPro" id="IPR013083">
    <property type="entry name" value="Znf_RING/FYVE/PHD"/>
</dbReference>
<protein>
    <submittedName>
        <fullName evidence="12">Histone-lysine N-methyltransferase ASHR3</fullName>
    </submittedName>
</protein>
<evidence type="ECO:0000256" key="3">
    <source>
        <dbReference type="ARBA" id="ARBA00022454"/>
    </source>
</evidence>
<proteinExistence type="predicted"/>
<feature type="domain" description="Zinc finger PHD-type" evidence="11">
    <location>
        <begin position="152"/>
        <end position="200"/>
    </location>
</feature>
<evidence type="ECO:0000259" key="11">
    <source>
        <dbReference type="SMART" id="SM00249"/>
    </source>
</evidence>
<dbReference type="PANTHER" id="PTHR22884">
    <property type="entry name" value="SET DOMAIN PROTEINS"/>
    <property type="match status" value="1"/>
</dbReference>
<gene>
    <name evidence="12" type="ORF">Scaly_2965300</name>
</gene>
<dbReference type="AlphaFoldDB" id="A0AAW2KQL5"/>
<reference evidence="12" key="2">
    <citation type="journal article" date="2024" name="Plant">
        <title>Genomic evolution and insights into agronomic trait innovations of Sesamum species.</title>
        <authorList>
            <person name="Miao H."/>
            <person name="Wang L."/>
            <person name="Qu L."/>
            <person name="Liu H."/>
            <person name="Sun Y."/>
            <person name="Le M."/>
            <person name="Wang Q."/>
            <person name="Wei S."/>
            <person name="Zheng Y."/>
            <person name="Lin W."/>
            <person name="Duan Y."/>
            <person name="Cao H."/>
            <person name="Xiong S."/>
            <person name="Wang X."/>
            <person name="Wei L."/>
            <person name="Li C."/>
            <person name="Ma Q."/>
            <person name="Ju M."/>
            <person name="Zhao R."/>
            <person name="Li G."/>
            <person name="Mu C."/>
            <person name="Tian Q."/>
            <person name="Mei H."/>
            <person name="Zhang T."/>
            <person name="Gao T."/>
            <person name="Zhang H."/>
        </authorList>
    </citation>
    <scope>NUCLEOTIDE SEQUENCE</scope>
    <source>
        <strain evidence="12">KEN8</strain>
    </source>
</reference>
<evidence type="ECO:0000256" key="9">
    <source>
        <dbReference type="ARBA" id="ARBA00022833"/>
    </source>
</evidence>
<comment type="subcellular location">
    <subcellularLocation>
        <location evidence="2">Chromosome</location>
    </subcellularLocation>
    <subcellularLocation>
        <location evidence="1">Nucleus</location>
    </subcellularLocation>
</comment>
<dbReference type="EMBL" id="JACGWM010000293">
    <property type="protein sequence ID" value="KAL0307943.1"/>
    <property type="molecule type" value="Genomic_DNA"/>
</dbReference>
<keyword evidence="8" id="KW-0863">Zinc-finger</keyword>
<dbReference type="GO" id="GO:0005634">
    <property type="term" value="C:nucleus"/>
    <property type="evidence" value="ECO:0007669"/>
    <property type="project" value="UniProtKB-SubCell"/>
</dbReference>
<evidence type="ECO:0000256" key="6">
    <source>
        <dbReference type="ARBA" id="ARBA00022691"/>
    </source>
</evidence>
<keyword evidence="9" id="KW-0862">Zinc</keyword>
<keyword evidence="5" id="KW-0808">Transferase</keyword>
<dbReference type="GO" id="GO:0032259">
    <property type="term" value="P:methylation"/>
    <property type="evidence" value="ECO:0007669"/>
    <property type="project" value="UniProtKB-KW"/>
</dbReference>
<dbReference type="InterPro" id="IPR001965">
    <property type="entry name" value="Znf_PHD"/>
</dbReference>
<organism evidence="12">
    <name type="scientific">Sesamum calycinum</name>
    <dbReference type="NCBI Taxonomy" id="2727403"/>
    <lineage>
        <taxon>Eukaryota</taxon>
        <taxon>Viridiplantae</taxon>
        <taxon>Streptophyta</taxon>
        <taxon>Embryophyta</taxon>
        <taxon>Tracheophyta</taxon>
        <taxon>Spermatophyta</taxon>
        <taxon>Magnoliopsida</taxon>
        <taxon>eudicotyledons</taxon>
        <taxon>Gunneridae</taxon>
        <taxon>Pentapetalae</taxon>
        <taxon>asterids</taxon>
        <taxon>lamiids</taxon>
        <taxon>Lamiales</taxon>
        <taxon>Pedaliaceae</taxon>
        <taxon>Sesamum</taxon>
    </lineage>
</organism>
<sequence>MPCLGNLLNSPASALELTPYPELKPVPQETPLINPALVEPERDEFQLGALLMESNDDDKRGEITANGGEGGIIEKIPNPEKEFVSLFQPKLRLSEAGHEDGDGIERGSKPCRVKWPTTAKLVQEWSKRKIEQGVPGFKVSLPFLVGAPKLVQCSACQTVVYHEEEILCSVRGCRGVFHLKCAKECLSFSSSKQFKCPQHECFLCKQKNRLWRCIRCPIACHDKCAPFPEHVVHFPDQPGEAICWRHSTDWRLEKKDILLSA</sequence>
<keyword evidence="7" id="KW-0479">Metal-binding</keyword>
<evidence type="ECO:0000256" key="5">
    <source>
        <dbReference type="ARBA" id="ARBA00022679"/>
    </source>
</evidence>
<evidence type="ECO:0000256" key="8">
    <source>
        <dbReference type="ARBA" id="ARBA00022771"/>
    </source>
</evidence>
<dbReference type="GO" id="GO:0008168">
    <property type="term" value="F:methyltransferase activity"/>
    <property type="evidence" value="ECO:0007669"/>
    <property type="project" value="UniProtKB-KW"/>
</dbReference>
<keyword evidence="10" id="KW-0539">Nucleus</keyword>
<dbReference type="GO" id="GO:0008270">
    <property type="term" value="F:zinc ion binding"/>
    <property type="evidence" value="ECO:0007669"/>
    <property type="project" value="UniProtKB-KW"/>
</dbReference>
<name>A0AAW2KQL5_9LAMI</name>
<accession>A0AAW2KQL5</accession>
<evidence type="ECO:0000256" key="10">
    <source>
        <dbReference type="ARBA" id="ARBA00023242"/>
    </source>
</evidence>
<dbReference type="InterPro" id="IPR050777">
    <property type="entry name" value="SET2_Histone-Lys_MeTrsfase"/>
</dbReference>
<keyword evidence="6" id="KW-0949">S-adenosyl-L-methionine</keyword>
<comment type="caution">
    <text evidence="12">The sequence shown here is derived from an EMBL/GenBank/DDBJ whole genome shotgun (WGS) entry which is preliminary data.</text>
</comment>
<dbReference type="GO" id="GO:0005694">
    <property type="term" value="C:chromosome"/>
    <property type="evidence" value="ECO:0007669"/>
    <property type="project" value="UniProtKB-SubCell"/>
</dbReference>
<dbReference type="Gene3D" id="3.30.40.10">
    <property type="entry name" value="Zinc/RING finger domain, C3HC4 (zinc finger)"/>
    <property type="match status" value="1"/>
</dbReference>
<feature type="domain" description="Zinc finger PHD-type" evidence="11">
    <location>
        <begin position="201"/>
        <end position="247"/>
    </location>
</feature>
<dbReference type="SMART" id="SM00249">
    <property type="entry name" value="PHD"/>
    <property type="match status" value="2"/>
</dbReference>
<keyword evidence="4" id="KW-0489">Methyltransferase</keyword>
<evidence type="ECO:0000256" key="4">
    <source>
        <dbReference type="ARBA" id="ARBA00022603"/>
    </source>
</evidence>
<keyword evidence="3" id="KW-0158">Chromosome</keyword>
<evidence type="ECO:0000256" key="2">
    <source>
        <dbReference type="ARBA" id="ARBA00004286"/>
    </source>
</evidence>